<reference evidence="1 2" key="1">
    <citation type="submission" date="2017-12" db="EMBL/GenBank/DDBJ databases">
        <title>High-resolution comparative analysis of great ape genomes.</title>
        <authorList>
            <person name="Pollen A."/>
            <person name="Hastie A."/>
            <person name="Hormozdiari F."/>
            <person name="Dougherty M."/>
            <person name="Liu R."/>
            <person name="Chaisson M."/>
            <person name="Hoppe E."/>
            <person name="Hill C."/>
            <person name="Pang A."/>
            <person name="Hillier L."/>
            <person name="Baker C."/>
            <person name="Armstrong J."/>
            <person name="Shendure J."/>
            <person name="Paten B."/>
            <person name="Wilson R."/>
            <person name="Chao H."/>
            <person name="Schneider V."/>
            <person name="Ventura M."/>
            <person name="Kronenberg Z."/>
            <person name="Murali S."/>
            <person name="Gordon D."/>
            <person name="Cantsilieris S."/>
            <person name="Munson K."/>
            <person name="Nelson B."/>
            <person name="Raja A."/>
            <person name="Underwood J."/>
            <person name="Diekhans M."/>
            <person name="Fiddes I."/>
            <person name="Haussler D."/>
            <person name="Eichler E."/>
        </authorList>
    </citation>
    <scope>NUCLEOTIDE SEQUENCE [LARGE SCALE GENOMIC DNA]</scope>
    <source>
        <strain evidence="1">Yerkes chimp pedigree #C0471</strain>
    </source>
</reference>
<name>A0A2J8QL92_PANTR</name>
<gene>
    <name evidence="1" type="ORF">CK820_G0027150</name>
</gene>
<protein>
    <submittedName>
        <fullName evidence="1">Uncharacterized protein</fullName>
    </submittedName>
</protein>
<evidence type="ECO:0000313" key="1">
    <source>
        <dbReference type="EMBL" id="PNI97043.1"/>
    </source>
</evidence>
<comment type="caution">
    <text evidence="1">The sequence shown here is derived from an EMBL/GenBank/DDBJ whole genome shotgun (WGS) entry which is preliminary data.</text>
</comment>
<sequence>MRQVGLPGSYANCVATDQHSETVRFATENARPLREEMGEILKPQIYLLKGFLVRVFKGNDDGKRLENWSG</sequence>
<proteinExistence type="predicted"/>
<dbReference type="EMBL" id="NBAG03000030">
    <property type="protein sequence ID" value="PNI97043.1"/>
    <property type="molecule type" value="Genomic_DNA"/>
</dbReference>
<dbReference type="AlphaFoldDB" id="A0A2J8QL92"/>
<accession>A0A2J8QL92</accession>
<evidence type="ECO:0000313" key="2">
    <source>
        <dbReference type="Proteomes" id="UP000236370"/>
    </source>
</evidence>
<organism evidence="1 2">
    <name type="scientific">Pan troglodytes</name>
    <name type="common">Chimpanzee</name>
    <dbReference type="NCBI Taxonomy" id="9598"/>
    <lineage>
        <taxon>Eukaryota</taxon>
        <taxon>Metazoa</taxon>
        <taxon>Chordata</taxon>
        <taxon>Craniata</taxon>
        <taxon>Vertebrata</taxon>
        <taxon>Euteleostomi</taxon>
        <taxon>Mammalia</taxon>
        <taxon>Eutheria</taxon>
        <taxon>Euarchontoglires</taxon>
        <taxon>Primates</taxon>
        <taxon>Haplorrhini</taxon>
        <taxon>Catarrhini</taxon>
        <taxon>Hominidae</taxon>
        <taxon>Pan</taxon>
    </lineage>
</organism>
<dbReference type="Proteomes" id="UP000236370">
    <property type="component" value="Unassembled WGS sequence"/>
</dbReference>